<accession>A0A9W9B4P1</accession>
<dbReference type="Proteomes" id="UP001140511">
    <property type="component" value="Unassembled WGS sequence"/>
</dbReference>
<dbReference type="GeneID" id="80870925"/>
<reference evidence="1" key="1">
    <citation type="submission" date="2022-09" db="EMBL/GenBank/DDBJ databases">
        <title>Chromosome-level assembly of Trichoderma breve T069, a fungus used in development of biopesticide product.</title>
        <authorList>
            <person name="Lin R."/>
            <person name="Liu T."/>
        </authorList>
    </citation>
    <scope>NUCLEOTIDE SEQUENCE</scope>
    <source>
        <strain evidence="1">T069</strain>
    </source>
</reference>
<evidence type="ECO:0000313" key="1">
    <source>
        <dbReference type="EMBL" id="KAJ4855659.1"/>
    </source>
</evidence>
<organism evidence="1 2">
    <name type="scientific">Trichoderma breve</name>
    <dbReference type="NCBI Taxonomy" id="2034170"/>
    <lineage>
        <taxon>Eukaryota</taxon>
        <taxon>Fungi</taxon>
        <taxon>Dikarya</taxon>
        <taxon>Ascomycota</taxon>
        <taxon>Pezizomycotina</taxon>
        <taxon>Sordariomycetes</taxon>
        <taxon>Hypocreomycetidae</taxon>
        <taxon>Hypocreales</taxon>
        <taxon>Hypocreaceae</taxon>
        <taxon>Trichoderma</taxon>
    </lineage>
</organism>
<gene>
    <name evidence="1" type="ORF">T069G_09027</name>
</gene>
<protein>
    <submittedName>
        <fullName evidence="1">Uncharacterized protein</fullName>
    </submittedName>
</protein>
<keyword evidence="2" id="KW-1185">Reference proteome</keyword>
<dbReference type="AlphaFoldDB" id="A0A9W9B4P1"/>
<name>A0A9W9B4P1_9HYPO</name>
<sequence length="194" mass="22458">MPVPFGYSYGEEHSWNDARYDEMLPETKGKQFPLALTFDNDNEHVAALTQSQVQDIMWVHKAALEIAEIPLRAYFVPARDGPVYECKLFYAIVPLGRAFLEKYKEAWRRLTKDPLLTLNLWDDKQDEVPVPWTASIQEAMRGIDALDCYPVDVNDLVLYVRRPRNQDLKRDPISVKVCRDRTSATVALQNNKEQ</sequence>
<evidence type="ECO:0000313" key="2">
    <source>
        <dbReference type="Proteomes" id="UP001140511"/>
    </source>
</evidence>
<comment type="caution">
    <text evidence="1">The sequence shown here is derived from an EMBL/GenBank/DDBJ whole genome shotgun (WGS) entry which is preliminary data.</text>
</comment>
<dbReference type="RefSeq" id="XP_056024715.1">
    <property type="nucleotide sequence ID" value="XM_056176237.1"/>
</dbReference>
<dbReference type="EMBL" id="JAOPEN010000006">
    <property type="protein sequence ID" value="KAJ4855659.1"/>
    <property type="molecule type" value="Genomic_DNA"/>
</dbReference>
<proteinExistence type="predicted"/>